<proteinExistence type="inferred from homology"/>
<organism evidence="4 5">
    <name type="scientific">Sulfurimonas marina</name>
    <dbReference type="NCBI Taxonomy" id="2590551"/>
    <lineage>
        <taxon>Bacteria</taxon>
        <taxon>Pseudomonadati</taxon>
        <taxon>Campylobacterota</taxon>
        <taxon>Epsilonproteobacteria</taxon>
        <taxon>Campylobacterales</taxon>
        <taxon>Sulfurimonadaceae</taxon>
        <taxon>Sulfurimonas</taxon>
    </lineage>
</organism>
<dbReference type="Proteomes" id="UP000593910">
    <property type="component" value="Chromosome"/>
</dbReference>
<dbReference type="PRINTS" id="PR00081">
    <property type="entry name" value="GDHRDH"/>
</dbReference>
<dbReference type="AlphaFoldDB" id="A0A7M1B0B5"/>
<evidence type="ECO:0000256" key="1">
    <source>
        <dbReference type="ARBA" id="ARBA00006484"/>
    </source>
</evidence>
<dbReference type="EMBL" id="CP041165">
    <property type="protein sequence ID" value="QOP42082.1"/>
    <property type="molecule type" value="Genomic_DNA"/>
</dbReference>
<dbReference type="SUPFAM" id="SSF51735">
    <property type="entry name" value="NAD(P)-binding Rossmann-fold domains"/>
    <property type="match status" value="1"/>
</dbReference>
<evidence type="ECO:0000313" key="4">
    <source>
        <dbReference type="EMBL" id="QOP42082.1"/>
    </source>
</evidence>
<gene>
    <name evidence="4" type="ORF">FJR03_10170</name>
</gene>
<dbReference type="InterPro" id="IPR020904">
    <property type="entry name" value="Sc_DH/Rdtase_CS"/>
</dbReference>
<sequence>MNLTNKTALVTGANGGLGLAIVKALLNNNIEKIYCGVRDLQNAKVLENLSDKIELLQLDLSDHTMLETNLASIEKLDLLINNAGVNSGKTIFEDCYTDFTINVQGTLKITQLLADKINENGAIVNITSILALCNFPLMGFYSASKSALHSLTQALRAHMNSKKVTVLEVLPGPIDTKMTPDEGMPKASPESIAQEIILALAADQDEIYPDEFAKMIKEGLTHDPKSVEQQFAQYLG</sequence>
<dbReference type="PROSITE" id="PS00061">
    <property type="entry name" value="ADH_SHORT"/>
    <property type="match status" value="1"/>
</dbReference>
<dbReference type="InterPro" id="IPR036291">
    <property type="entry name" value="NAD(P)-bd_dom_sf"/>
</dbReference>
<name>A0A7M1B0B5_9BACT</name>
<dbReference type="PANTHER" id="PTHR44169">
    <property type="entry name" value="NADPH-DEPENDENT 1-ACYLDIHYDROXYACETONE PHOSPHATE REDUCTASE"/>
    <property type="match status" value="1"/>
</dbReference>
<keyword evidence="2" id="KW-0560">Oxidoreductase</keyword>
<protein>
    <submittedName>
        <fullName evidence="4">SDR family NAD(P)-dependent oxidoreductase</fullName>
    </submittedName>
</protein>
<dbReference type="Gene3D" id="3.40.50.720">
    <property type="entry name" value="NAD(P)-binding Rossmann-like Domain"/>
    <property type="match status" value="1"/>
</dbReference>
<dbReference type="Pfam" id="PF00106">
    <property type="entry name" value="adh_short"/>
    <property type="match status" value="1"/>
</dbReference>
<keyword evidence="5" id="KW-1185">Reference proteome</keyword>
<evidence type="ECO:0000256" key="3">
    <source>
        <dbReference type="RuleBase" id="RU000363"/>
    </source>
</evidence>
<evidence type="ECO:0000256" key="2">
    <source>
        <dbReference type="ARBA" id="ARBA00023002"/>
    </source>
</evidence>
<dbReference type="InterPro" id="IPR002347">
    <property type="entry name" value="SDR_fam"/>
</dbReference>
<dbReference type="PRINTS" id="PR00080">
    <property type="entry name" value="SDRFAMILY"/>
</dbReference>
<dbReference type="KEGG" id="smax:FJR03_10170"/>
<dbReference type="GO" id="GO:0016491">
    <property type="term" value="F:oxidoreductase activity"/>
    <property type="evidence" value="ECO:0007669"/>
    <property type="project" value="UniProtKB-KW"/>
</dbReference>
<dbReference type="RefSeq" id="WP_193113403.1">
    <property type="nucleotide sequence ID" value="NZ_CP041165.1"/>
</dbReference>
<evidence type="ECO:0000313" key="5">
    <source>
        <dbReference type="Proteomes" id="UP000593910"/>
    </source>
</evidence>
<accession>A0A7M1B0B5</accession>
<comment type="similarity">
    <text evidence="1 3">Belongs to the short-chain dehydrogenases/reductases (SDR) family.</text>
</comment>
<dbReference type="PANTHER" id="PTHR44169:SF6">
    <property type="entry name" value="NADPH-DEPENDENT 1-ACYLDIHYDROXYACETONE PHOSPHATE REDUCTASE"/>
    <property type="match status" value="1"/>
</dbReference>
<reference evidence="4 5" key="1">
    <citation type="submission" date="2019-06" db="EMBL/GenBank/DDBJ databases">
        <title>Sulfurimonas gotlandica sp. nov., a chemoautotrophic and psychrotolerant epsilonproteobacterium isolated from a pelagic redoxcline, and an emended description of the genus Sulfurimonas.</title>
        <authorList>
            <person name="Wang S."/>
            <person name="Jiang L."/>
            <person name="Shao Z."/>
        </authorList>
    </citation>
    <scope>NUCLEOTIDE SEQUENCE [LARGE SCALE GENOMIC DNA]</scope>
    <source>
        <strain evidence="4 5">B2</strain>
    </source>
</reference>